<comment type="subcellular location">
    <subcellularLocation>
        <location evidence="1 7">Cell membrane</location>
        <topology evidence="1 7">Multi-pass membrane protein</topology>
    </subcellularLocation>
</comment>
<keyword evidence="3" id="KW-1003">Cell membrane</keyword>
<dbReference type="PANTHER" id="PTHR43163:SF6">
    <property type="entry name" value="DIPEPTIDE TRANSPORT SYSTEM PERMEASE PROTEIN DPPB-RELATED"/>
    <property type="match status" value="1"/>
</dbReference>
<dbReference type="Gene3D" id="1.10.3720.10">
    <property type="entry name" value="MetI-like"/>
    <property type="match status" value="1"/>
</dbReference>
<dbReference type="RefSeq" id="WP_055275185.1">
    <property type="nucleotide sequence ID" value="NZ_CP071249.1"/>
</dbReference>
<evidence type="ECO:0000256" key="1">
    <source>
        <dbReference type="ARBA" id="ARBA00004651"/>
    </source>
</evidence>
<evidence type="ECO:0000313" key="9">
    <source>
        <dbReference type="EMBL" id="UUF04972.1"/>
    </source>
</evidence>
<evidence type="ECO:0000313" key="12">
    <source>
        <dbReference type="Proteomes" id="UP001058072"/>
    </source>
</evidence>
<dbReference type="InterPro" id="IPR035906">
    <property type="entry name" value="MetI-like_sf"/>
</dbReference>
<evidence type="ECO:0000313" key="10">
    <source>
        <dbReference type="EMBL" id="UUF08533.1"/>
    </source>
</evidence>
<name>A0A9Q9FEM9_9FIRM</name>
<feature type="transmembrane region" description="Helical" evidence="7">
    <location>
        <begin position="229"/>
        <end position="255"/>
    </location>
</feature>
<accession>A0A9Q9FEM9</accession>
<feature type="transmembrane region" description="Helical" evidence="7">
    <location>
        <begin position="101"/>
        <end position="122"/>
    </location>
</feature>
<dbReference type="Proteomes" id="UP001058072">
    <property type="component" value="Chromosome"/>
</dbReference>
<dbReference type="CDD" id="cd06261">
    <property type="entry name" value="TM_PBP2"/>
    <property type="match status" value="1"/>
</dbReference>
<dbReference type="EMBL" id="CP071249">
    <property type="protein sequence ID" value="UUF04972.1"/>
    <property type="molecule type" value="Genomic_DNA"/>
</dbReference>
<dbReference type="SUPFAM" id="SSF161098">
    <property type="entry name" value="MetI-like"/>
    <property type="match status" value="1"/>
</dbReference>
<dbReference type="Proteomes" id="UP001058016">
    <property type="component" value="Chromosome"/>
</dbReference>
<evidence type="ECO:0000256" key="5">
    <source>
        <dbReference type="ARBA" id="ARBA00022989"/>
    </source>
</evidence>
<dbReference type="GO" id="GO:0005886">
    <property type="term" value="C:plasma membrane"/>
    <property type="evidence" value="ECO:0007669"/>
    <property type="project" value="UniProtKB-SubCell"/>
</dbReference>
<gene>
    <name evidence="9" type="ORF">J0J69_07385</name>
    <name evidence="10" type="ORF">J0J70_00325</name>
</gene>
<dbReference type="EMBL" id="CP071250">
    <property type="protein sequence ID" value="UUF08533.1"/>
    <property type="molecule type" value="Genomic_DNA"/>
</dbReference>
<evidence type="ECO:0000256" key="6">
    <source>
        <dbReference type="ARBA" id="ARBA00023136"/>
    </source>
</evidence>
<keyword evidence="5 7" id="KW-1133">Transmembrane helix</keyword>
<keyword evidence="2 7" id="KW-0813">Transport</keyword>
<dbReference type="AlphaFoldDB" id="A0A9Q9FEM9"/>
<evidence type="ECO:0000313" key="11">
    <source>
        <dbReference type="Proteomes" id="UP001058016"/>
    </source>
</evidence>
<evidence type="ECO:0000259" key="8">
    <source>
        <dbReference type="PROSITE" id="PS50928"/>
    </source>
</evidence>
<evidence type="ECO:0000256" key="7">
    <source>
        <dbReference type="RuleBase" id="RU363032"/>
    </source>
</evidence>
<feature type="transmembrane region" description="Helical" evidence="7">
    <location>
        <begin position="176"/>
        <end position="194"/>
    </location>
</feature>
<reference evidence="10 11" key="1">
    <citation type="submission" date="2021-03" db="EMBL/GenBank/DDBJ databases">
        <title>Comparative Genomics and Metabolomics in the genus Turicibacter.</title>
        <authorList>
            <person name="Maki J."/>
            <person name="Looft T."/>
        </authorList>
    </citation>
    <scope>NUCLEOTIDE SEQUENCE</scope>
    <source>
        <strain evidence="10">ISU324</strain>
        <strain evidence="9 11">MMM721</strain>
    </source>
</reference>
<keyword evidence="4 7" id="KW-0812">Transmembrane</keyword>
<feature type="transmembrane region" description="Helical" evidence="7">
    <location>
        <begin position="275"/>
        <end position="301"/>
    </location>
</feature>
<keyword evidence="11" id="KW-1185">Reference proteome</keyword>
<dbReference type="PANTHER" id="PTHR43163">
    <property type="entry name" value="DIPEPTIDE TRANSPORT SYSTEM PERMEASE PROTEIN DPPB-RELATED"/>
    <property type="match status" value="1"/>
</dbReference>
<evidence type="ECO:0000256" key="4">
    <source>
        <dbReference type="ARBA" id="ARBA00022692"/>
    </source>
</evidence>
<evidence type="ECO:0000256" key="3">
    <source>
        <dbReference type="ARBA" id="ARBA00022475"/>
    </source>
</evidence>
<dbReference type="PROSITE" id="PS50928">
    <property type="entry name" value="ABC_TM1"/>
    <property type="match status" value="1"/>
</dbReference>
<keyword evidence="6 7" id="KW-0472">Membrane</keyword>
<feature type="domain" description="ABC transmembrane type-1" evidence="8">
    <location>
        <begin position="95"/>
        <end position="294"/>
    </location>
</feature>
<protein>
    <submittedName>
        <fullName evidence="10">ABC transporter permease</fullName>
    </submittedName>
</protein>
<evidence type="ECO:0000256" key="2">
    <source>
        <dbReference type="ARBA" id="ARBA00022448"/>
    </source>
</evidence>
<feature type="transmembrane region" description="Helical" evidence="7">
    <location>
        <begin position="134"/>
        <end position="156"/>
    </location>
</feature>
<dbReference type="Pfam" id="PF00528">
    <property type="entry name" value="BPD_transp_1"/>
    <property type="match status" value="1"/>
</dbReference>
<proteinExistence type="inferred from homology"/>
<dbReference type="InterPro" id="IPR000515">
    <property type="entry name" value="MetI-like"/>
</dbReference>
<comment type="similarity">
    <text evidence="7">Belongs to the binding-protein-dependent transport system permease family.</text>
</comment>
<feature type="transmembrane region" description="Helical" evidence="7">
    <location>
        <begin position="9"/>
        <end position="27"/>
    </location>
</feature>
<organism evidence="10 12">
    <name type="scientific">Turicibacter bilis</name>
    <dbReference type="NCBI Taxonomy" id="2735723"/>
    <lineage>
        <taxon>Bacteria</taxon>
        <taxon>Bacillati</taxon>
        <taxon>Bacillota</taxon>
        <taxon>Erysipelotrichia</taxon>
        <taxon>Erysipelotrichales</taxon>
        <taxon>Turicibacteraceae</taxon>
        <taxon>Turicibacter</taxon>
    </lineage>
</organism>
<dbReference type="GO" id="GO:0055085">
    <property type="term" value="P:transmembrane transport"/>
    <property type="evidence" value="ECO:0007669"/>
    <property type="project" value="InterPro"/>
</dbReference>
<sequence>MWKYVLKRLAISVVTIFLILLLLFLMLEFMPGTPFNDEKLTEAQRALLEAKYGLDQPIFIRFFNYLRLALFEGDFGVSYAIQKNVPVSTLIGDRVMITIRIGLQAIVLGTVIGLLLGLIAALRRNTWADTGATVISVIGVSVPSYVFALGLCFFLGYKFKWFPITYNLSKPFLSTILPTIALSMFVIANVARFLRSEMIEVLHSDFMLLVKAKGVKKKNLILKHAMRNALIPVITVVAPLMVSLMTGSLVVEKIFAIPGMGSLLVTAIQVNDYNVIIALSFIYSILFIGTMLVVDILYGVIDPRIRLSKEGGSHES</sequence>